<organism evidence="1 2">
    <name type="scientific">Ensete ventricosum</name>
    <name type="common">Abyssinian banana</name>
    <name type="synonym">Musa ensete</name>
    <dbReference type="NCBI Taxonomy" id="4639"/>
    <lineage>
        <taxon>Eukaryota</taxon>
        <taxon>Viridiplantae</taxon>
        <taxon>Streptophyta</taxon>
        <taxon>Embryophyta</taxon>
        <taxon>Tracheophyta</taxon>
        <taxon>Spermatophyta</taxon>
        <taxon>Magnoliopsida</taxon>
        <taxon>Liliopsida</taxon>
        <taxon>Zingiberales</taxon>
        <taxon>Musaceae</taxon>
        <taxon>Ensete</taxon>
    </lineage>
</organism>
<dbReference type="Proteomes" id="UP000287651">
    <property type="component" value="Unassembled WGS sequence"/>
</dbReference>
<reference evidence="1 2" key="1">
    <citation type="journal article" date="2014" name="Agronomy (Basel)">
        <title>A Draft Genome Sequence for Ensete ventricosum, the Drought-Tolerant Tree Against Hunger.</title>
        <authorList>
            <person name="Harrison J."/>
            <person name="Moore K.A."/>
            <person name="Paszkiewicz K."/>
            <person name="Jones T."/>
            <person name="Grant M."/>
            <person name="Ambacheew D."/>
            <person name="Muzemil S."/>
            <person name="Studholme D.J."/>
        </authorList>
    </citation>
    <scope>NUCLEOTIDE SEQUENCE [LARGE SCALE GENOMIC DNA]</scope>
</reference>
<comment type="caution">
    <text evidence="1">The sequence shown here is derived from an EMBL/GenBank/DDBJ whole genome shotgun (WGS) entry which is preliminary data.</text>
</comment>
<dbReference type="Gene3D" id="1.10.20.60">
    <property type="entry name" value="Glu-tRNAGln amidotransferase C subunit, N-terminal domain"/>
    <property type="match status" value="1"/>
</dbReference>
<evidence type="ECO:0000313" key="2">
    <source>
        <dbReference type="Proteomes" id="UP000287651"/>
    </source>
</evidence>
<protein>
    <submittedName>
        <fullName evidence="1">Uncharacterized protein</fullName>
    </submittedName>
</protein>
<dbReference type="AlphaFoldDB" id="A0A427A9K3"/>
<evidence type="ECO:0000313" key="1">
    <source>
        <dbReference type="EMBL" id="RRT72890.1"/>
    </source>
</evidence>
<name>A0A427A9K3_ENSVE</name>
<sequence>MSVASALGCGAAFLRHLSSGSRSGSTLILLRAGRTKPRPYSSSLARCAAPEPPDVSRLADTARISLTPEEVEQFAPKIRQVIDWYARSPSDCLDNFRLSIWKALNLHFELVHNL</sequence>
<proteinExistence type="predicted"/>
<gene>
    <name evidence="1" type="ORF">B296_00012048</name>
</gene>
<accession>A0A427A9K3</accession>
<dbReference type="EMBL" id="AMZH03003258">
    <property type="protein sequence ID" value="RRT72890.1"/>
    <property type="molecule type" value="Genomic_DNA"/>
</dbReference>